<evidence type="ECO:0000256" key="1">
    <source>
        <dbReference type="SAM" id="Coils"/>
    </source>
</evidence>
<feature type="compositionally biased region" description="Basic and acidic residues" evidence="2">
    <location>
        <begin position="164"/>
        <end position="185"/>
    </location>
</feature>
<keyword evidence="3" id="KW-0472">Membrane</keyword>
<dbReference type="EMBL" id="AP013035">
    <property type="protein sequence ID" value="BAT71723.1"/>
    <property type="molecule type" value="Genomic_DNA"/>
</dbReference>
<keyword evidence="1" id="KW-0175">Coiled coil</keyword>
<dbReference type="RefSeq" id="WP_068549718.1">
    <property type="nucleotide sequence ID" value="NZ_AP013035.1"/>
</dbReference>
<evidence type="ECO:0000313" key="4">
    <source>
        <dbReference type="EMBL" id="BAT71723.1"/>
    </source>
</evidence>
<keyword evidence="3" id="KW-1133">Transmembrane helix</keyword>
<dbReference type="KEGG" id="ttk:TST_0923"/>
<evidence type="ECO:0000256" key="3">
    <source>
        <dbReference type="SAM" id="Phobius"/>
    </source>
</evidence>
<sequence>MEETKTIETKTQSNGSGGKIVGFIAIIIAVIALVLALSNLGVKSELKEVKKFTNTLASKEAALETKAVQLEAVNTVERIYILTMVEKNYDAAKAELAKAEKLFAELKKGMSEEQAKKVDETLAALKAEIEKGPSPIPALVAELTKSAFEVKAAVEVKPVTEKVEAEKEAQEKVEKPAEKKVELKKAPAVAKSAQEEEKSSLKKTYLFWKKLGESLVKK</sequence>
<name>A0A0S3QTQ9_THET7</name>
<reference evidence="5" key="1">
    <citation type="journal article" date="2018" name="Science">
        <title>A primordial and reversible TCA cycle in a facultatively chemolithoautotrophic thermophile.</title>
        <authorList>
            <person name="Nunoura T."/>
            <person name="Chikaraishi Y."/>
            <person name="Izaki R."/>
            <person name="Suwa T."/>
            <person name="Sato T."/>
            <person name="Harada T."/>
            <person name="Mori K."/>
            <person name="Kato Y."/>
            <person name="Miyazaki M."/>
            <person name="Shimamura S."/>
            <person name="Yanagawa K."/>
            <person name="Shuto A."/>
            <person name="Ohkouchi N."/>
            <person name="Fujita N."/>
            <person name="Takaki Y."/>
            <person name="Atomi H."/>
            <person name="Takai K."/>
        </authorList>
    </citation>
    <scope>NUCLEOTIDE SEQUENCE [LARGE SCALE GENOMIC DNA]</scope>
    <source>
        <strain evidence="5">DSM 17441 / JCM 13301 / NBRC 103674 / ABI70S6</strain>
    </source>
</reference>
<feature type="transmembrane region" description="Helical" evidence="3">
    <location>
        <begin position="20"/>
        <end position="42"/>
    </location>
</feature>
<dbReference type="Proteomes" id="UP000063234">
    <property type="component" value="Chromosome"/>
</dbReference>
<dbReference type="STRING" id="1298851.TST_0923"/>
<evidence type="ECO:0000313" key="5">
    <source>
        <dbReference type="Proteomes" id="UP000063234"/>
    </source>
</evidence>
<feature type="coiled-coil region" evidence="1">
    <location>
        <begin position="82"/>
        <end position="116"/>
    </location>
</feature>
<proteinExistence type="predicted"/>
<protein>
    <submittedName>
        <fullName evidence="4">Uncharacterized protein</fullName>
    </submittedName>
</protein>
<gene>
    <name evidence="4" type="ORF">TST_0923</name>
</gene>
<feature type="region of interest" description="Disordered" evidence="2">
    <location>
        <begin position="164"/>
        <end position="197"/>
    </location>
</feature>
<evidence type="ECO:0000256" key="2">
    <source>
        <dbReference type="SAM" id="MobiDB-lite"/>
    </source>
</evidence>
<accession>A0A0S3QTQ9</accession>
<organism evidence="4 5">
    <name type="scientific">Thermosulfidibacter takaii (strain DSM 17441 / JCM 13301 / NBRC 103674 / ABI70S6)</name>
    <dbReference type="NCBI Taxonomy" id="1298851"/>
    <lineage>
        <taxon>Bacteria</taxon>
        <taxon>Pseudomonadati</taxon>
        <taxon>Thermosulfidibacterota</taxon>
        <taxon>Thermosulfidibacteria</taxon>
        <taxon>Thermosulfidibacterales</taxon>
        <taxon>Thermosulfidibacteraceae</taxon>
    </lineage>
</organism>
<dbReference type="AlphaFoldDB" id="A0A0S3QTQ9"/>
<keyword evidence="5" id="KW-1185">Reference proteome</keyword>
<keyword evidence="3" id="KW-0812">Transmembrane</keyword>